<dbReference type="EMBL" id="LXQA010494848">
    <property type="protein sequence ID" value="MCI55357.1"/>
    <property type="molecule type" value="Genomic_DNA"/>
</dbReference>
<comment type="caution">
    <text evidence="2">The sequence shown here is derived from an EMBL/GenBank/DDBJ whole genome shotgun (WGS) entry which is preliminary data.</text>
</comment>
<organism evidence="2 3">
    <name type="scientific">Trifolium medium</name>
    <dbReference type="NCBI Taxonomy" id="97028"/>
    <lineage>
        <taxon>Eukaryota</taxon>
        <taxon>Viridiplantae</taxon>
        <taxon>Streptophyta</taxon>
        <taxon>Embryophyta</taxon>
        <taxon>Tracheophyta</taxon>
        <taxon>Spermatophyta</taxon>
        <taxon>Magnoliopsida</taxon>
        <taxon>eudicotyledons</taxon>
        <taxon>Gunneridae</taxon>
        <taxon>Pentapetalae</taxon>
        <taxon>rosids</taxon>
        <taxon>fabids</taxon>
        <taxon>Fabales</taxon>
        <taxon>Fabaceae</taxon>
        <taxon>Papilionoideae</taxon>
        <taxon>50 kb inversion clade</taxon>
        <taxon>NPAAA clade</taxon>
        <taxon>Hologalegina</taxon>
        <taxon>IRL clade</taxon>
        <taxon>Trifolieae</taxon>
        <taxon>Trifolium</taxon>
    </lineage>
</organism>
<evidence type="ECO:0000256" key="1">
    <source>
        <dbReference type="SAM" id="MobiDB-lite"/>
    </source>
</evidence>
<feature type="compositionally biased region" description="Acidic residues" evidence="1">
    <location>
        <begin position="22"/>
        <end position="33"/>
    </location>
</feature>
<dbReference type="Proteomes" id="UP000265520">
    <property type="component" value="Unassembled WGS sequence"/>
</dbReference>
<protein>
    <submittedName>
        <fullName evidence="2">Uncharacterized protein</fullName>
    </submittedName>
</protein>
<name>A0A392T4Q1_9FABA</name>
<feature type="region of interest" description="Disordered" evidence="1">
    <location>
        <begin position="20"/>
        <end position="48"/>
    </location>
</feature>
<reference evidence="2 3" key="1">
    <citation type="journal article" date="2018" name="Front. Plant Sci.">
        <title>Red Clover (Trifolium pratense) and Zigzag Clover (T. medium) - A Picture of Genomic Similarities and Differences.</title>
        <authorList>
            <person name="Dluhosova J."/>
            <person name="Istvanek J."/>
            <person name="Nedelnik J."/>
            <person name="Repkova J."/>
        </authorList>
    </citation>
    <scope>NUCLEOTIDE SEQUENCE [LARGE SCALE GENOMIC DNA]</scope>
    <source>
        <strain evidence="3">cv. 10/8</strain>
        <tissue evidence="2">Leaf</tissue>
    </source>
</reference>
<feature type="compositionally biased region" description="Polar residues" evidence="1">
    <location>
        <begin position="35"/>
        <end position="48"/>
    </location>
</feature>
<dbReference type="AlphaFoldDB" id="A0A392T4Q1"/>
<sequence length="79" mass="8704">MQSPTNQSFQLLTRAIDKSQEEIDASESVDVDASESYTDPVTATPYATDNEFSNSEALREAFSAVDVSNLCRDPELELL</sequence>
<keyword evidence="3" id="KW-1185">Reference proteome</keyword>
<evidence type="ECO:0000313" key="3">
    <source>
        <dbReference type="Proteomes" id="UP000265520"/>
    </source>
</evidence>
<proteinExistence type="predicted"/>
<feature type="non-terminal residue" evidence="2">
    <location>
        <position position="79"/>
    </location>
</feature>
<evidence type="ECO:0000313" key="2">
    <source>
        <dbReference type="EMBL" id="MCI55357.1"/>
    </source>
</evidence>
<accession>A0A392T4Q1</accession>